<feature type="compositionally biased region" description="Polar residues" evidence="2">
    <location>
        <begin position="441"/>
        <end position="460"/>
    </location>
</feature>
<feature type="compositionally biased region" description="Low complexity" evidence="2">
    <location>
        <begin position="548"/>
        <end position="557"/>
    </location>
</feature>
<dbReference type="InterPro" id="IPR052655">
    <property type="entry name" value="AKNA_Centrosome-Trans_reg"/>
</dbReference>
<reference evidence="3" key="1">
    <citation type="submission" date="2021-04" db="EMBL/GenBank/DDBJ databases">
        <authorList>
            <consortium name="Wellcome Sanger Institute Data Sharing"/>
        </authorList>
    </citation>
    <scope>NUCLEOTIDE SEQUENCE [LARGE SCALE GENOMIC DNA]</scope>
</reference>
<feature type="compositionally biased region" description="Basic and acidic residues" evidence="2">
    <location>
        <begin position="764"/>
        <end position="773"/>
    </location>
</feature>
<evidence type="ECO:0000313" key="3">
    <source>
        <dbReference type="Ensembl" id="ENSSAUP00010040558.1"/>
    </source>
</evidence>
<reference evidence="3" key="2">
    <citation type="submission" date="2025-08" db="UniProtKB">
        <authorList>
            <consortium name="Ensembl"/>
        </authorList>
    </citation>
    <scope>IDENTIFICATION</scope>
</reference>
<dbReference type="Proteomes" id="UP000472265">
    <property type="component" value="Chromosome 21"/>
</dbReference>
<feature type="region of interest" description="Disordered" evidence="2">
    <location>
        <begin position="516"/>
        <end position="558"/>
    </location>
</feature>
<name>A0A671WNH8_SPAAU</name>
<dbReference type="Ensembl" id="ENSSAUT00010042724.1">
    <property type="protein sequence ID" value="ENSSAUP00010040558.1"/>
    <property type="gene ID" value="ENSSAUG00010017015.1"/>
</dbReference>
<evidence type="ECO:0008006" key="5">
    <source>
        <dbReference type="Google" id="ProtNLM"/>
    </source>
</evidence>
<dbReference type="PANTHER" id="PTHR21510:SF16">
    <property type="entry name" value="PROTEIN AKNAD1"/>
    <property type="match status" value="1"/>
</dbReference>
<feature type="region of interest" description="Disordered" evidence="2">
    <location>
        <begin position="689"/>
        <end position="793"/>
    </location>
</feature>
<feature type="region of interest" description="Disordered" evidence="2">
    <location>
        <begin position="440"/>
        <end position="466"/>
    </location>
</feature>
<feature type="compositionally biased region" description="Polar residues" evidence="2">
    <location>
        <begin position="46"/>
        <end position="57"/>
    </location>
</feature>
<dbReference type="AlphaFoldDB" id="A0A671WNH8"/>
<accession>A0A671WNH8</accession>
<organism evidence="3 4">
    <name type="scientific">Sparus aurata</name>
    <name type="common">Gilthead sea bream</name>
    <dbReference type="NCBI Taxonomy" id="8175"/>
    <lineage>
        <taxon>Eukaryota</taxon>
        <taxon>Metazoa</taxon>
        <taxon>Chordata</taxon>
        <taxon>Craniata</taxon>
        <taxon>Vertebrata</taxon>
        <taxon>Euteleostomi</taxon>
        <taxon>Actinopterygii</taxon>
        <taxon>Neopterygii</taxon>
        <taxon>Teleostei</taxon>
        <taxon>Neoteleostei</taxon>
        <taxon>Acanthomorphata</taxon>
        <taxon>Eupercaria</taxon>
        <taxon>Spariformes</taxon>
        <taxon>Sparidae</taxon>
        <taxon>Sparus</taxon>
    </lineage>
</organism>
<feature type="region of interest" description="Disordered" evidence="2">
    <location>
        <begin position="896"/>
        <end position="916"/>
    </location>
</feature>
<feature type="region of interest" description="Disordered" evidence="2">
    <location>
        <begin position="136"/>
        <end position="200"/>
    </location>
</feature>
<feature type="compositionally biased region" description="Basic residues" evidence="2">
    <location>
        <begin position="690"/>
        <end position="700"/>
    </location>
</feature>
<sequence length="966" mass="105949">MRTRSFSEMKYGQGQVHYPRPDFSKVASKVKIPKTPSGPAKPAPQSPSSMHRAQSSPGMLELVSRVLEDSVQPSEKPYVFKDEVKTPPALVHHLQAEYDKLLTKYAEAENLIDQMRLGTTAQPSLELMLCFDDDDDDHHHRHHQENSPAVEGSHLESPAPHVPPPENCSEKVEPAPQSNTEEVNTASSSLPDEAPSDGERMTTELRDIISQFMQTVEEFKLSVGSMSVSTAEQQMMLRSMMEAQDQLERKYISKKEEHRALEMQNYMGLSRNTGTFDPNRLVEGDIFRIGMHLEDIKEMIDGNVCAQISPPHSSSTPTHTREALHVKPAPLCMPTPSPPPSLHQGACAGFSTVGYKTESCKEEDVDEASEVHGDDGSQQSGELITTDSSLKRTGHSSCLSKSSQGSLEGRDIQAAEAEEESNSVLSEAIDHSDILAYLSGARSSSRQTQRTPDSRNTPDSVLNPAGECDLGDCVSLAVEVSSSSDAPSHPDILSLPELPLNTSSVLQRIVSPETDSGFGSSYLNQSGSGSSQPNLLTESVQSQNDALSSSGSEGSCSNLQTTIHSASISSQRWASPHPSVQTQSCGAAAAVERWVESTTKEPSVRLQGSERTTPSRLHRHVSEPVLGTTMDGEERGSPLYPCSCNSEAILALQSEVSRLKKDLEEGLVQLPHLAQKMDYLTSKYRQERRFKTRARSHHRPACSSVLKPPGSRQNVSDLSSSQVKIEDWISTDMDPSKSKGTDSGDTAGSEIMLQSSDSPVGSRRAPEFQDRLHGAPQSNRGSERDGSVKNSGLTSFVLKGGKKEDSYSHVKQRPQTAFMESLHSRGKWPVFSSPSPQKPLLQVGYGSSSSLPASYKVREPPLQPSSHHRKRSTQSDTVLLPSNVYFQRTLSPVLLQSKTGSRTGRRRGSKEEEMNRTLDHAIEMARNMKRTTDRMAKRLSADLAKTQLHRKLHSSQPLEGRKHQML</sequence>
<dbReference type="InParanoid" id="A0A671WNH8"/>
<feature type="coiled-coil region" evidence="1">
    <location>
        <begin position="237"/>
        <end position="264"/>
    </location>
</feature>
<feature type="region of interest" description="Disordered" evidence="2">
    <location>
        <begin position="829"/>
        <end position="876"/>
    </location>
</feature>
<keyword evidence="4" id="KW-1185">Reference proteome</keyword>
<protein>
    <recommendedName>
        <fullName evidence="5">AKNA domain-containing protein</fullName>
    </recommendedName>
</protein>
<keyword evidence="1" id="KW-0175">Coiled coil</keyword>
<feature type="region of interest" description="Disordered" evidence="2">
    <location>
        <begin position="361"/>
        <end position="424"/>
    </location>
</feature>
<feature type="region of interest" description="Disordered" evidence="2">
    <location>
        <begin position="947"/>
        <end position="966"/>
    </location>
</feature>
<proteinExistence type="predicted"/>
<feature type="region of interest" description="Disordered" evidence="2">
    <location>
        <begin position="1"/>
        <end position="58"/>
    </location>
</feature>
<reference evidence="3" key="3">
    <citation type="submission" date="2025-09" db="UniProtKB">
        <authorList>
            <consortium name="Ensembl"/>
        </authorList>
    </citation>
    <scope>IDENTIFICATION</scope>
</reference>
<feature type="compositionally biased region" description="Polar residues" evidence="2">
    <location>
        <begin position="376"/>
        <end position="388"/>
    </location>
</feature>
<evidence type="ECO:0000313" key="4">
    <source>
        <dbReference type="Proteomes" id="UP000472265"/>
    </source>
</evidence>
<feature type="compositionally biased region" description="Polar residues" evidence="2">
    <location>
        <begin position="176"/>
        <end position="190"/>
    </location>
</feature>
<dbReference type="GeneTree" id="ENSGT00940000154254"/>
<feature type="compositionally biased region" description="Polar residues" evidence="2">
    <location>
        <begin position="743"/>
        <end position="759"/>
    </location>
</feature>
<feature type="compositionally biased region" description="Polar residues" evidence="2">
    <location>
        <begin position="532"/>
        <end position="547"/>
    </location>
</feature>
<dbReference type="OMA" id="SHSVNMD"/>
<feature type="compositionally biased region" description="Low complexity" evidence="2">
    <location>
        <begin position="519"/>
        <end position="531"/>
    </location>
</feature>
<feature type="region of interest" description="Disordered" evidence="2">
    <location>
        <begin position="596"/>
        <end position="617"/>
    </location>
</feature>
<gene>
    <name evidence="3" type="primary">aknad1</name>
</gene>
<dbReference type="PANTHER" id="PTHR21510">
    <property type="entry name" value="AKNA DOMAIN-CONTAINING PROTEIN"/>
    <property type="match status" value="1"/>
</dbReference>
<feature type="compositionally biased region" description="Low complexity" evidence="2">
    <location>
        <begin position="396"/>
        <end position="406"/>
    </location>
</feature>
<evidence type="ECO:0000256" key="1">
    <source>
        <dbReference type="SAM" id="Coils"/>
    </source>
</evidence>
<feature type="compositionally biased region" description="Polar residues" evidence="2">
    <location>
        <begin position="711"/>
        <end position="723"/>
    </location>
</feature>
<evidence type="ECO:0000256" key="2">
    <source>
        <dbReference type="SAM" id="MobiDB-lite"/>
    </source>
</evidence>